<evidence type="ECO:0000256" key="2">
    <source>
        <dbReference type="ARBA" id="ARBA00023015"/>
    </source>
</evidence>
<keyword evidence="4" id="KW-0804">Transcription</keyword>
<dbReference type="AlphaFoldDB" id="A0A7Y8EIZ2"/>
<comment type="function">
    <text evidence="5">Regulatory protein of the TOL plasmid xyl operons. XylS activates the xylXYZLTEGFJQKIH operon required for the degradation of toluene, m-xylene and p-xylene.</text>
</comment>
<keyword evidence="3" id="KW-0238">DNA-binding</keyword>
<protein>
    <submittedName>
        <fullName evidence="7">AraC family transcriptional regulator</fullName>
    </submittedName>
</protein>
<gene>
    <name evidence="7" type="ORF">HX822_21075</name>
</gene>
<evidence type="ECO:0000256" key="1">
    <source>
        <dbReference type="ARBA" id="ARBA00004496"/>
    </source>
</evidence>
<evidence type="ECO:0000259" key="6">
    <source>
        <dbReference type="PROSITE" id="PS01124"/>
    </source>
</evidence>
<dbReference type="PANTHER" id="PTHR46796">
    <property type="entry name" value="HTH-TYPE TRANSCRIPTIONAL ACTIVATOR RHAS-RELATED"/>
    <property type="match status" value="1"/>
</dbReference>
<dbReference type="InterPro" id="IPR018062">
    <property type="entry name" value="HTH_AraC-typ_CS"/>
</dbReference>
<evidence type="ECO:0000256" key="5">
    <source>
        <dbReference type="ARBA" id="ARBA00037345"/>
    </source>
</evidence>
<comment type="subcellular location">
    <subcellularLocation>
        <location evidence="1">Cytoplasm</location>
    </subcellularLocation>
</comment>
<sequence>MRNLESFTETPEMMPTEPFDASSDLINELLRGMRLSGVEYRRIQAGPAFGLGFAAKPGQAYFHLVAAGCVTLRTEDGTLYELTPGNAVFISHGGAHQLLSSPEAPVQDIASFDAASLGDAVCAVDARADAGVAQSALLFSGCMEFELGSLHGLGRLMPDLMLIDAKGQRYPGLMPILAAMEREVSSARIGFAGILARLADVVAAMVVRGWVECACGNASGLVAALRDPRLAKALLALHQQPGRDWTVEELAAQCHTSRSVFAQHFQTTLGIPPLRYATELRMRLASQWLTLERLPIETVAQRLGYNSQAAFSRAFKRVTGQPPGASRRPASPAPT</sequence>
<dbReference type="Proteomes" id="UP000531950">
    <property type="component" value="Unassembled WGS sequence"/>
</dbReference>
<evidence type="ECO:0000256" key="4">
    <source>
        <dbReference type="ARBA" id="ARBA00023163"/>
    </source>
</evidence>
<dbReference type="SUPFAM" id="SSF46689">
    <property type="entry name" value="Homeodomain-like"/>
    <property type="match status" value="2"/>
</dbReference>
<dbReference type="PROSITE" id="PS01124">
    <property type="entry name" value="HTH_ARAC_FAMILY_2"/>
    <property type="match status" value="1"/>
</dbReference>
<dbReference type="InterPro" id="IPR050204">
    <property type="entry name" value="AraC_XylS_family_regulators"/>
</dbReference>
<reference evidence="7 8" key="1">
    <citation type="submission" date="2020-04" db="EMBL/GenBank/DDBJ databases">
        <title>Molecular characterization of pseudomonads from Agaricus bisporus reveal novel blotch 2 pathogens in Western Europe.</title>
        <authorList>
            <person name="Taparia T."/>
            <person name="Krijger M."/>
            <person name="Haynes E."/>
            <person name="Elpinstone J.G."/>
            <person name="Noble R."/>
            <person name="Van Der Wolf J."/>
        </authorList>
    </citation>
    <scope>NUCLEOTIDE SEQUENCE [LARGE SCALE GENOMIC DNA]</scope>
    <source>
        <strain evidence="7 8">IPO3782</strain>
    </source>
</reference>
<name>A0A7Y8EIZ2_9PSED</name>
<dbReference type="Pfam" id="PF12833">
    <property type="entry name" value="HTH_18"/>
    <property type="match status" value="1"/>
</dbReference>
<dbReference type="InterPro" id="IPR032783">
    <property type="entry name" value="AraC_lig"/>
</dbReference>
<dbReference type="RefSeq" id="WP_177079054.1">
    <property type="nucleotide sequence ID" value="NZ_JACARG010000043.1"/>
</dbReference>
<dbReference type="InterPro" id="IPR018060">
    <property type="entry name" value="HTH_AraC"/>
</dbReference>
<organism evidence="7 8">
    <name type="scientific">Pseudomonas yamanorum</name>
    <dbReference type="NCBI Taxonomy" id="515393"/>
    <lineage>
        <taxon>Bacteria</taxon>
        <taxon>Pseudomonadati</taxon>
        <taxon>Pseudomonadota</taxon>
        <taxon>Gammaproteobacteria</taxon>
        <taxon>Pseudomonadales</taxon>
        <taxon>Pseudomonadaceae</taxon>
        <taxon>Pseudomonas</taxon>
    </lineage>
</organism>
<dbReference type="GO" id="GO:0003700">
    <property type="term" value="F:DNA-binding transcription factor activity"/>
    <property type="evidence" value="ECO:0007669"/>
    <property type="project" value="InterPro"/>
</dbReference>
<dbReference type="GO" id="GO:0009893">
    <property type="term" value="P:positive regulation of metabolic process"/>
    <property type="evidence" value="ECO:0007669"/>
    <property type="project" value="UniProtKB-ARBA"/>
</dbReference>
<dbReference type="SMART" id="SM00342">
    <property type="entry name" value="HTH_ARAC"/>
    <property type="match status" value="1"/>
</dbReference>
<dbReference type="GO" id="GO:0005737">
    <property type="term" value="C:cytoplasm"/>
    <property type="evidence" value="ECO:0007669"/>
    <property type="project" value="UniProtKB-SubCell"/>
</dbReference>
<dbReference type="Pfam" id="PF12852">
    <property type="entry name" value="Cupin_6"/>
    <property type="match status" value="1"/>
</dbReference>
<dbReference type="EMBL" id="JACARG010000043">
    <property type="protein sequence ID" value="NWE15432.1"/>
    <property type="molecule type" value="Genomic_DNA"/>
</dbReference>
<evidence type="ECO:0000256" key="3">
    <source>
        <dbReference type="ARBA" id="ARBA00023125"/>
    </source>
</evidence>
<evidence type="ECO:0000313" key="8">
    <source>
        <dbReference type="Proteomes" id="UP000531950"/>
    </source>
</evidence>
<feature type="domain" description="HTH araC/xylS-type" evidence="6">
    <location>
        <begin position="231"/>
        <end position="329"/>
    </location>
</feature>
<accession>A0A7Y8EIZ2</accession>
<comment type="caution">
    <text evidence="7">The sequence shown here is derived from an EMBL/GenBank/DDBJ whole genome shotgun (WGS) entry which is preliminary data.</text>
</comment>
<evidence type="ECO:0000313" key="7">
    <source>
        <dbReference type="EMBL" id="NWE15432.1"/>
    </source>
</evidence>
<keyword evidence="2" id="KW-0805">Transcription regulation</keyword>
<proteinExistence type="predicted"/>
<dbReference type="InterPro" id="IPR009057">
    <property type="entry name" value="Homeodomain-like_sf"/>
</dbReference>
<dbReference type="Gene3D" id="1.10.10.60">
    <property type="entry name" value="Homeodomain-like"/>
    <property type="match status" value="2"/>
</dbReference>
<dbReference type="PROSITE" id="PS00041">
    <property type="entry name" value="HTH_ARAC_FAMILY_1"/>
    <property type="match status" value="1"/>
</dbReference>
<dbReference type="PANTHER" id="PTHR46796:SF7">
    <property type="entry name" value="ARAC FAMILY TRANSCRIPTIONAL REGULATOR"/>
    <property type="match status" value="1"/>
</dbReference>
<dbReference type="GO" id="GO:0043565">
    <property type="term" value="F:sequence-specific DNA binding"/>
    <property type="evidence" value="ECO:0007669"/>
    <property type="project" value="InterPro"/>
</dbReference>